<evidence type="ECO:0000256" key="8">
    <source>
        <dbReference type="PIRNR" id="PIRNR000897"/>
    </source>
</evidence>
<keyword evidence="7 8" id="KW-0378">Hydrolase</keyword>
<dbReference type="Gene3D" id="1.20.144.10">
    <property type="entry name" value="Phosphatidic acid phosphatase type 2/haloperoxidase"/>
    <property type="match status" value="1"/>
</dbReference>
<name>A0AAP7F6S2_SERFO</name>
<proteinExistence type="inferred from homology"/>
<dbReference type="Pfam" id="PF01569">
    <property type="entry name" value="PAP2"/>
    <property type="match status" value="1"/>
</dbReference>
<dbReference type="EC" id="3.1.3.2" evidence="4 8"/>
<evidence type="ECO:0000313" key="11">
    <source>
        <dbReference type="EMBL" id="MBC3211848.1"/>
    </source>
</evidence>
<sequence length="246" mass="27426">MKKIIISSLAYIALTQISFAARDVTTTPDFYYLKEAQSIDSLSLLPPPPAVDSIDFLNDKAQYDAGKLLRNTPRGKQAYNDAQIYGDGIPLAFFNAFGMEITRKKTPELYRLVTKMREDTGDLATRSAKEHYMRTRPFAFYHQATCRPEEESVLSTNGSYPSGHTSIGWATALVLAEINPARQGEILKRGYEMGQSRVICGYHWQSDVTAGRLVGAAIVARLHAEPTFVDQLQKAKAEYLRLAKAP</sequence>
<accession>A0AAP7F6S2</accession>
<evidence type="ECO:0000259" key="10">
    <source>
        <dbReference type="SMART" id="SM00014"/>
    </source>
</evidence>
<feature type="signal peptide" evidence="9">
    <location>
        <begin position="1"/>
        <end position="20"/>
    </location>
</feature>
<evidence type="ECO:0000256" key="3">
    <source>
        <dbReference type="ARBA" id="ARBA00009017"/>
    </source>
</evidence>
<dbReference type="PRINTS" id="PR00483">
    <property type="entry name" value="BACPHPHTASE"/>
</dbReference>
<dbReference type="SMART" id="SM00014">
    <property type="entry name" value="acidPPc"/>
    <property type="match status" value="1"/>
</dbReference>
<dbReference type="InterPro" id="IPR036938">
    <property type="entry name" value="PAP2/HPO_sf"/>
</dbReference>
<gene>
    <name evidence="11" type="ORF">H8J20_06835</name>
</gene>
<evidence type="ECO:0000256" key="7">
    <source>
        <dbReference type="ARBA" id="ARBA00022801"/>
    </source>
</evidence>
<evidence type="ECO:0000256" key="4">
    <source>
        <dbReference type="ARBA" id="ARBA00012646"/>
    </source>
</evidence>
<feature type="domain" description="Phosphatidic acid phosphatase type 2/haloperoxidase" evidence="10">
    <location>
        <begin position="111"/>
        <end position="223"/>
    </location>
</feature>
<dbReference type="InterPro" id="IPR018296">
    <property type="entry name" value="Acid_Pase_classA_bac_CS"/>
</dbReference>
<dbReference type="Proteomes" id="UP000659084">
    <property type="component" value="Unassembled WGS sequence"/>
</dbReference>
<feature type="chain" id="PRO_5043017636" description="Acid phosphatase" evidence="9">
    <location>
        <begin position="21"/>
        <end position="246"/>
    </location>
</feature>
<evidence type="ECO:0000313" key="12">
    <source>
        <dbReference type="Proteomes" id="UP000659084"/>
    </source>
</evidence>
<dbReference type="RefSeq" id="WP_094982469.1">
    <property type="nucleotide sequence ID" value="NZ_CAMISK010000004.1"/>
</dbReference>
<dbReference type="SUPFAM" id="SSF48317">
    <property type="entry name" value="Acid phosphatase/Vanadium-dependent haloperoxidase"/>
    <property type="match status" value="1"/>
</dbReference>
<dbReference type="GO" id="GO:0003993">
    <property type="term" value="F:acid phosphatase activity"/>
    <property type="evidence" value="ECO:0007669"/>
    <property type="project" value="UniProtKB-EC"/>
</dbReference>
<dbReference type="PIRSF" id="PIRSF000897">
    <property type="entry name" value="Acid_Ptase_ClsA"/>
    <property type="match status" value="1"/>
</dbReference>
<comment type="catalytic activity">
    <reaction evidence="1 8">
        <text>a phosphate monoester + H2O = an alcohol + phosphate</text>
        <dbReference type="Rhea" id="RHEA:15017"/>
        <dbReference type="ChEBI" id="CHEBI:15377"/>
        <dbReference type="ChEBI" id="CHEBI:30879"/>
        <dbReference type="ChEBI" id="CHEBI:43474"/>
        <dbReference type="ChEBI" id="CHEBI:67140"/>
        <dbReference type="EC" id="3.1.3.2"/>
    </reaction>
</comment>
<dbReference type="EMBL" id="JACNYO010000005">
    <property type="protein sequence ID" value="MBC3211848.1"/>
    <property type="molecule type" value="Genomic_DNA"/>
</dbReference>
<dbReference type="InterPro" id="IPR000326">
    <property type="entry name" value="PAP2/HPO"/>
</dbReference>
<comment type="caution">
    <text evidence="11">The sequence shown here is derived from an EMBL/GenBank/DDBJ whole genome shotgun (WGS) entry which is preliminary data.</text>
</comment>
<dbReference type="InterPro" id="IPR001011">
    <property type="entry name" value="Acid_Pase_classA_bac"/>
</dbReference>
<keyword evidence="6" id="KW-0574">Periplasm</keyword>
<evidence type="ECO:0000256" key="1">
    <source>
        <dbReference type="ARBA" id="ARBA00000032"/>
    </source>
</evidence>
<dbReference type="PROSITE" id="PS01157">
    <property type="entry name" value="ACID_PHOSPH_CL_A"/>
    <property type="match status" value="1"/>
</dbReference>
<comment type="subcellular location">
    <subcellularLocation>
        <location evidence="2">Periplasm</location>
    </subcellularLocation>
</comment>
<dbReference type="AlphaFoldDB" id="A0AAP7F6S2"/>
<evidence type="ECO:0000256" key="2">
    <source>
        <dbReference type="ARBA" id="ARBA00004418"/>
    </source>
</evidence>
<dbReference type="GO" id="GO:0030288">
    <property type="term" value="C:outer membrane-bounded periplasmic space"/>
    <property type="evidence" value="ECO:0007669"/>
    <property type="project" value="InterPro"/>
</dbReference>
<dbReference type="CDD" id="cd03397">
    <property type="entry name" value="PAP2_acid_phosphatase"/>
    <property type="match status" value="1"/>
</dbReference>
<evidence type="ECO:0000256" key="5">
    <source>
        <dbReference type="ARBA" id="ARBA00022729"/>
    </source>
</evidence>
<comment type="similarity">
    <text evidence="3 8">Belongs to the class A bacterial acid phosphatase family.</text>
</comment>
<reference evidence="11" key="1">
    <citation type="submission" date="2020-08" db="EMBL/GenBank/DDBJ databases">
        <title>Food and environmental bacterial isolates.</title>
        <authorList>
            <person name="Richter L."/>
            <person name="Du Plessis E.M."/>
            <person name="Duvenage S."/>
            <person name="Allam M."/>
            <person name="Korsten L."/>
        </authorList>
    </citation>
    <scope>NUCLEOTIDE SEQUENCE</scope>
    <source>
        <strain evidence="11">UPMP2127</strain>
    </source>
</reference>
<evidence type="ECO:0000256" key="6">
    <source>
        <dbReference type="ARBA" id="ARBA00022764"/>
    </source>
</evidence>
<protein>
    <recommendedName>
        <fullName evidence="4 8">Acid phosphatase</fullName>
        <ecNumber evidence="4 8">3.1.3.2</ecNumber>
    </recommendedName>
</protein>
<organism evidence="11 12">
    <name type="scientific">Serratia fonticola</name>
    <dbReference type="NCBI Taxonomy" id="47917"/>
    <lineage>
        <taxon>Bacteria</taxon>
        <taxon>Pseudomonadati</taxon>
        <taxon>Pseudomonadota</taxon>
        <taxon>Gammaproteobacteria</taxon>
        <taxon>Enterobacterales</taxon>
        <taxon>Yersiniaceae</taxon>
        <taxon>Serratia</taxon>
    </lineage>
</organism>
<evidence type="ECO:0000256" key="9">
    <source>
        <dbReference type="SAM" id="SignalP"/>
    </source>
</evidence>
<keyword evidence="5 9" id="KW-0732">Signal</keyword>